<dbReference type="InterPro" id="IPR025961">
    <property type="entry name" value="Metal_resist"/>
</dbReference>
<name>A0ABV0JTN3_9CYAN</name>
<dbReference type="RefSeq" id="WP_190425045.1">
    <property type="nucleotide sequence ID" value="NZ_JAMPKK010000051.1"/>
</dbReference>
<evidence type="ECO:0000313" key="4">
    <source>
        <dbReference type="Proteomes" id="UP001442494"/>
    </source>
</evidence>
<comment type="caution">
    <text evidence="3">The sequence shown here is derived from an EMBL/GenBank/DDBJ whole genome shotgun (WGS) entry which is preliminary data.</text>
</comment>
<accession>A0ABV0JTN3</accession>
<dbReference type="Pfam" id="PF13801">
    <property type="entry name" value="Metal_resist"/>
    <property type="match status" value="1"/>
</dbReference>
<feature type="signal peptide" evidence="2">
    <location>
        <begin position="1"/>
        <end position="23"/>
    </location>
</feature>
<reference evidence="3 4" key="1">
    <citation type="submission" date="2022-04" db="EMBL/GenBank/DDBJ databases">
        <title>Positive selection, recombination, and allopatry shape intraspecific diversity of widespread and dominant cyanobacteria.</title>
        <authorList>
            <person name="Wei J."/>
            <person name="Shu W."/>
            <person name="Hu C."/>
        </authorList>
    </citation>
    <scope>NUCLEOTIDE SEQUENCE [LARGE SCALE GENOMIC DNA]</scope>
    <source>
        <strain evidence="3 4">GB2-A5</strain>
    </source>
</reference>
<sequence>MSLSRVSLVALLMLSVGSSTAFAAPMLLPQTVAQTPGDTSPQPQRRKNRDSFLKELNLTPQQMQQMQAMQARYKPQISQRAQAMRQAKQELASLMSSTTASTSQITAKNQQVEQLAQQIRQLKFESMMAMREIMTPEQRTKFAQLMQQRRQNHQNRAGKRNAQ</sequence>
<feature type="region of interest" description="Disordered" evidence="1">
    <location>
        <begin position="138"/>
        <end position="163"/>
    </location>
</feature>
<feature type="chain" id="PRO_5047378635" evidence="2">
    <location>
        <begin position="24"/>
        <end position="163"/>
    </location>
</feature>
<protein>
    <submittedName>
        <fullName evidence="3">Periplasmic heavy metal sensor</fullName>
    </submittedName>
</protein>
<gene>
    <name evidence="3" type="ORF">NDI37_20400</name>
</gene>
<dbReference type="Proteomes" id="UP001442494">
    <property type="component" value="Unassembled WGS sequence"/>
</dbReference>
<feature type="compositionally biased region" description="Basic residues" evidence="1">
    <location>
        <begin position="150"/>
        <end position="163"/>
    </location>
</feature>
<evidence type="ECO:0000313" key="3">
    <source>
        <dbReference type="EMBL" id="MEP0866816.1"/>
    </source>
</evidence>
<evidence type="ECO:0000256" key="1">
    <source>
        <dbReference type="SAM" id="MobiDB-lite"/>
    </source>
</evidence>
<organism evidence="3 4">
    <name type="scientific">Funiculus sociatus GB2-A5</name>
    <dbReference type="NCBI Taxonomy" id="2933946"/>
    <lineage>
        <taxon>Bacteria</taxon>
        <taxon>Bacillati</taxon>
        <taxon>Cyanobacteriota</taxon>
        <taxon>Cyanophyceae</taxon>
        <taxon>Coleofasciculales</taxon>
        <taxon>Coleofasciculaceae</taxon>
        <taxon>Funiculus</taxon>
    </lineage>
</organism>
<dbReference type="EMBL" id="JAMPKK010000051">
    <property type="protein sequence ID" value="MEP0866816.1"/>
    <property type="molecule type" value="Genomic_DNA"/>
</dbReference>
<evidence type="ECO:0000256" key="2">
    <source>
        <dbReference type="SAM" id="SignalP"/>
    </source>
</evidence>
<keyword evidence="2" id="KW-0732">Signal</keyword>
<dbReference type="Gene3D" id="1.20.120.1490">
    <property type="match status" value="1"/>
</dbReference>
<keyword evidence="4" id="KW-1185">Reference proteome</keyword>
<proteinExistence type="predicted"/>